<evidence type="ECO:0000256" key="1">
    <source>
        <dbReference type="SAM" id="MobiDB-lite"/>
    </source>
</evidence>
<accession>A0AAE1Z236</accession>
<protein>
    <submittedName>
        <fullName evidence="2">Uncharacterized protein</fullName>
    </submittedName>
</protein>
<evidence type="ECO:0000313" key="3">
    <source>
        <dbReference type="Proteomes" id="UP001293254"/>
    </source>
</evidence>
<gene>
    <name evidence="2" type="ORF">Salat_0375600</name>
</gene>
<evidence type="ECO:0000313" key="2">
    <source>
        <dbReference type="EMBL" id="KAK4440407.1"/>
    </source>
</evidence>
<sequence>MRQKVGVEGGRRRQVVRRRWCSGREGRCCPWLSSQCSVGRPLSLSGTDGVDFESYGRVLNLSEEEEQGVVVPMGIWHRETEIMGFFVVGGILSSKAFHTESLRTVLYYAFNREDFVDPGDKTPFGPWLWAPPPAGQRAARALQFWFLLGLHMLPPLLDQALDMVRKMFPQLDEGPPCLVSPLNRPPPPAAEQKAPNPKQTQPTTTLQKRKLCDTPPLAGRSIKEVGGVRPWRFEAHWVHEPDCEQVAKGWADHGQDLGAAGALGKLGVIIADLQQKERQLRDQLEALLSKREIYWRQRGKIHWLKEGDKNTSFFHAKAISRRKTNAITRLRDDNGNWVEEAVPLQGLIEHHFSKVFRSDQPSVTEMGRGTAHLTVPADEPKLLVSSLIDHDLVEWRRARLVELFHPTDVEAILSISTWRTDQADLMWRNGLGRCGRGWMGWFLLVSYDLLGDVEKHEWSVDGREASGSG</sequence>
<proteinExistence type="predicted"/>
<reference evidence="2" key="2">
    <citation type="journal article" date="2024" name="Plant">
        <title>Genomic evolution and insights into agronomic trait innovations of Sesamum species.</title>
        <authorList>
            <person name="Miao H."/>
            <person name="Wang L."/>
            <person name="Qu L."/>
            <person name="Liu H."/>
            <person name="Sun Y."/>
            <person name="Le M."/>
            <person name="Wang Q."/>
            <person name="Wei S."/>
            <person name="Zheng Y."/>
            <person name="Lin W."/>
            <person name="Duan Y."/>
            <person name="Cao H."/>
            <person name="Xiong S."/>
            <person name="Wang X."/>
            <person name="Wei L."/>
            <person name="Li C."/>
            <person name="Ma Q."/>
            <person name="Ju M."/>
            <person name="Zhao R."/>
            <person name="Li G."/>
            <person name="Mu C."/>
            <person name="Tian Q."/>
            <person name="Mei H."/>
            <person name="Zhang T."/>
            <person name="Gao T."/>
            <person name="Zhang H."/>
        </authorList>
    </citation>
    <scope>NUCLEOTIDE SEQUENCE</scope>
    <source>
        <strain evidence="2">3651</strain>
    </source>
</reference>
<name>A0AAE1Z236_9LAMI</name>
<dbReference type="EMBL" id="JACGWO010000001">
    <property type="protein sequence ID" value="KAK4440407.1"/>
    <property type="molecule type" value="Genomic_DNA"/>
</dbReference>
<dbReference type="Proteomes" id="UP001293254">
    <property type="component" value="Unassembled WGS sequence"/>
</dbReference>
<keyword evidence="3" id="KW-1185">Reference proteome</keyword>
<feature type="compositionally biased region" description="Low complexity" evidence="1">
    <location>
        <begin position="192"/>
        <end position="206"/>
    </location>
</feature>
<dbReference type="AlphaFoldDB" id="A0AAE1Z236"/>
<feature type="region of interest" description="Disordered" evidence="1">
    <location>
        <begin position="175"/>
        <end position="216"/>
    </location>
</feature>
<reference evidence="2" key="1">
    <citation type="submission" date="2020-06" db="EMBL/GenBank/DDBJ databases">
        <authorList>
            <person name="Li T."/>
            <person name="Hu X."/>
            <person name="Zhang T."/>
            <person name="Song X."/>
            <person name="Zhang H."/>
            <person name="Dai N."/>
            <person name="Sheng W."/>
            <person name="Hou X."/>
            <person name="Wei L."/>
        </authorList>
    </citation>
    <scope>NUCLEOTIDE SEQUENCE</scope>
    <source>
        <strain evidence="2">3651</strain>
        <tissue evidence="2">Leaf</tissue>
    </source>
</reference>
<comment type="caution">
    <text evidence="2">The sequence shown here is derived from an EMBL/GenBank/DDBJ whole genome shotgun (WGS) entry which is preliminary data.</text>
</comment>
<organism evidence="2 3">
    <name type="scientific">Sesamum alatum</name>
    <dbReference type="NCBI Taxonomy" id="300844"/>
    <lineage>
        <taxon>Eukaryota</taxon>
        <taxon>Viridiplantae</taxon>
        <taxon>Streptophyta</taxon>
        <taxon>Embryophyta</taxon>
        <taxon>Tracheophyta</taxon>
        <taxon>Spermatophyta</taxon>
        <taxon>Magnoliopsida</taxon>
        <taxon>eudicotyledons</taxon>
        <taxon>Gunneridae</taxon>
        <taxon>Pentapetalae</taxon>
        <taxon>asterids</taxon>
        <taxon>lamiids</taxon>
        <taxon>Lamiales</taxon>
        <taxon>Pedaliaceae</taxon>
        <taxon>Sesamum</taxon>
    </lineage>
</organism>